<dbReference type="STRING" id="1147741.A0A158Q8V6"/>
<name>A0A158Q8V6_9BILA</name>
<feature type="repeat" description="MBT" evidence="2">
    <location>
        <begin position="206"/>
        <end position="308"/>
    </location>
</feature>
<dbReference type="SUPFAM" id="SSF63748">
    <property type="entry name" value="Tudor/PWWP/MBT"/>
    <property type="match status" value="3"/>
</dbReference>
<proteinExistence type="predicted"/>
<reference evidence="4" key="1">
    <citation type="submission" date="2016-04" db="UniProtKB">
        <authorList>
            <consortium name="WormBaseParasite"/>
        </authorList>
    </citation>
    <scope>IDENTIFICATION</scope>
</reference>
<dbReference type="InterPro" id="IPR050548">
    <property type="entry name" value="PcG_chromatin_remod_factors"/>
</dbReference>
<dbReference type="InterPro" id="IPR004092">
    <property type="entry name" value="Mbt"/>
</dbReference>
<dbReference type="GO" id="GO:0042393">
    <property type="term" value="F:histone binding"/>
    <property type="evidence" value="ECO:0007669"/>
    <property type="project" value="TreeGrafter"/>
</dbReference>
<dbReference type="Gene3D" id="2.30.30.140">
    <property type="match status" value="3"/>
</dbReference>
<organism evidence="3 4">
    <name type="scientific">Elaeophora elaphi</name>
    <dbReference type="NCBI Taxonomy" id="1147741"/>
    <lineage>
        <taxon>Eukaryota</taxon>
        <taxon>Metazoa</taxon>
        <taxon>Ecdysozoa</taxon>
        <taxon>Nematoda</taxon>
        <taxon>Chromadorea</taxon>
        <taxon>Rhabditida</taxon>
        <taxon>Spirurina</taxon>
        <taxon>Spiruromorpha</taxon>
        <taxon>Filarioidea</taxon>
        <taxon>Onchocercidae</taxon>
        <taxon>Elaeophora</taxon>
    </lineage>
</organism>
<dbReference type="SMART" id="SM00561">
    <property type="entry name" value="MBT"/>
    <property type="match status" value="3"/>
</dbReference>
<dbReference type="Proteomes" id="UP000050640">
    <property type="component" value="Unplaced"/>
</dbReference>
<dbReference type="GO" id="GO:0003682">
    <property type="term" value="F:chromatin binding"/>
    <property type="evidence" value="ECO:0007669"/>
    <property type="project" value="TreeGrafter"/>
</dbReference>
<evidence type="ECO:0000313" key="4">
    <source>
        <dbReference type="WBParaSite" id="EEL_0000889501-mRNA-1"/>
    </source>
</evidence>
<accession>A0A158Q8V6</accession>
<keyword evidence="3" id="KW-1185">Reference proteome</keyword>
<dbReference type="GO" id="GO:0005634">
    <property type="term" value="C:nucleus"/>
    <property type="evidence" value="ECO:0007669"/>
    <property type="project" value="InterPro"/>
</dbReference>
<dbReference type="WBParaSite" id="EEL_0000889501-mRNA-1">
    <property type="protein sequence ID" value="EEL_0000889501-mRNA-1"/>
    <property type="gene ID" value="EEL_0000889501"/>
</dbReference>
<dbReference type="PROSITE" id="PS51079">
    <property type="entry name" value="MBT"/>
    <property type="match status" value="1"/>
</dbReference>
<evidence type="ECO:0000256" key="2">
    <source>
        <dbReference type="PROSITE-ProRule" id="PRU00459"/>
    </source>
</evidence>
<dbReference type="AlphaFoldDB" id="A0A158Q8V6"/>
<evidence type="ECO:0000313" key="3">
    <source>
        <dbReference type="Proteomes" id="UP000050640"/>
    </source>
</evidence>
<dbReference type="GO" id="GO:0045892">
    <property type="term" value="P:negative regulation of DNA-templated transcription"/>
    <property type="evidence" value="ECO:0007669"/>
    <property type="project" value="TreeGrafter"/>
</dbReference>
<dbReference type="Pfam" id="PF02820">
    <property type="entry name" value="MBT"/>
    <property type="match status" value="3"/>
</dbReference>
<dbReference type="PANTHER" id="PTHR12247">
    <property type="entry name" value="POLYCOMB GROUP PROTEIN"/>
    <property type="match status" value="1"/>
</dbReference>
<evidence type="ECO:0000256" key="1">
    <source>
        <dbReference type="ARBA" id="ARBA00022737"/>
    </source>
</evidence>
<protein>
    <submittedName>
        <fullName evidence="4">SHR-BD domain-containing protein</fullName>
    </submittedName>
</protein>
<sequence>MAPRVQRFRLIIPAIEPEEKNIGYSWSIYLGKTITTITTSSDAAIGRPQSVVPVESFREAVFIDYMKHINKNIKVDITLHQEYGQRFESLKLYWFARVVKIAGYRLLLRFEGIEEQNDHGCDFWINLTSQDIRPLESLYEICYCANDIESRALVPPSVIHEHQLDWRRHKRDEVELLDSLYRLRVRPARIENVIGSRIWVSINKEFQLRPTISKGDSQGSLDNPIAFRTKAEGDEITWKKGMKLEVLDPFGNWNELRVFTVTGIMDDGHLKITFDGEMGHYSLPLHLTSDSLFPIDYAAKYGVLLKIPKDIENPGNGVIEISTVDIKFAKVGAKLEAADMFESHLICPAAVLSHHGRLMRVSYEGWSNKSPNIFPLGWCEMHGYVPSPPGRVGRR</sequence>
<keyword evidence="1" id="KW-0677">Repeat</keyword>